<dbReference type="Proteomes" id="UP000773614">
    <property type="component" value="Unassembled WGS sequence"/>
</dbReference>
<keyword evidence="1" id="KW-0808">Transferase</keyword>
<sequence length="169" mass="18567">MTALVIDVRKGRPADAEGIADVHAAAWREAYSGLIPAVALERMIVRRSAPWWREAVAKKRGLLVLDVGGKVAGYTTFGAARTRTSATVAEVQEFYLAPEYQGIGLGARLFAGAVKMLRAQGYVRLVIRALAENDRAVTFYERRGGRLVARSEETLGGKALPCLWFEFRL</sequence>
<dbReference type="InterPro" id="IPR050832">
    <property type="entry name" value="Bact_Acetyltransf"/>
</dbReference>
<dbReference type="GO" id="GO:0016747">
    <property type="term" value="F:acyltransferase activity, transferring groups other than amino-acyl groups"/>
    <property type="evidence" value="ECO:0007669"/>
    <property type="project" value="InterPro"/>
</dbReference>
<keyword evidence="5" id="KW-1185">Reference proteome</keyword>
<dbReference type="RefSeq" id="WP_161140350.1">
    <property type="nucleotide sequence ID" value="NZ_SPKJ01000026.1"/>
</dbReference>
<feature type="domain" description="N-acetyltransferase" evidence="3">
    <location>
        <begin position="6"/>
        <end position="169"/>
    </location>
</feature>
<dbReference type="Gene3D" id="3.40.630.30">
    <property type="match status" value="1"/>
</dbReference>
<dbReference type="PANTHER" id="PTHR43877">
    <property type="entry name" value="AMINOALKYLPHOSPHONATE N-ACETYLTRANSFERASE-RELATED-RELATED"/>
    <property type="match status" value="1"/>
</dbReference>
<evidence type="ECO:0000313" key="4">
    <source>
        <dbReference type="EMBL" id="MYZ47999.1"/>
    </source>
</evidence>
<organism evidence="4 5">
    <name type="scientific">Propylenella binzhouense</name>
    <dbReference type="NCBI Taxonomy" id="2555902"/>
    <lineage>
        <taxon>Bacteria</taxon>
        <taxon>Pseudomonadati</taxon>
        <taxon>Pseudomonadota</taxon>
        <taxon>Alphaproteobacteria</taxon>
        <taxon>Hyphomicrobiales</taxon>
        <taxon>Propylenellaceae</taxon>
        <taxon>Propylenella</taxon>
    </lineage>
</organism>
<gene>
    <name evidence="4" type="ORF">E4O86_09780</name>
</gene>
<evidence type="ECO:0000313" key="5">
    <source>
        <dbReference type="Proteomes" id="UP000773614"/>
    </source>
</evidence>
<evidence type="ECO:0000256" key="1">
    <source>
        <dbReference type="ARBA" id="ARBA00022679"/>
    </source>
</evidence>
<dbReference type="InterPro" id="IPR016181">
    <property type="entry name" value="Acyl_CoA_acyltransferase"/>
</dbReference>
<dbReference type="InterPro" id="IPR000182">
    <property type="entry name" value="GNAT_dom"/>
</dbReference>
<protein>
    <submittedName>
        <fullName evidence="4">GNAT family N-acetyltransferase</fullName>
    </submittedName>
</protein>
<dbReference type="AlphaFoldDB" id="A0A964T521"/>
<comment type="caution">
    <text evidence="4">The sequence shown here is derived from an EMBL/GenBank/DDBJ whole genome shotgun (WGS) entry which is preliminary data.</text>
</comment>
<dbReference type="SUPFAM" id="SSF55729">
    <property type="entry name" value="Acyl-CoA N-acyltransferases (Nat)"/>
    <property type="match status" value="1"/>
</dbReference>
<name>A0A964T521_9HYPH</name>
<dbReference type="CDD" id="cd04301">
    <property type="entry name" value="NAT_SF"/>
    <property type="match status" value="1"/>
</dbReference>
<accession>A0A964T521</accession>
<keyword evidence="2" id="KW-0012">Acyltransferase</keyword>
<dbReference type="EMBL" id="SPKJ01000026">
    <property type="protein sequence ID" value="MYZ47999.1"/>
    <property type="molecule type" value="Genomic_DNA"/>
</dbReference>
<evidence type="ECO:0000259" key="3">
    <source>
        <dbReference type="PROSITE" id="PS51186"/>
    </source>
</evidence>
<evidence type="ECO:0000256" key="2">
    <source>
        <dbReference type="ARBA" id="ARBA00023315"/>
    </source>
</evidence>
<dbReference type="PROSITE" id="PS51186">
    <property type="entry name" value="GNAT"/>
    <property type="match status" value="1"/>
</dbReference>
<reference evidence="4" key="1">
    <citation type="submission" date="2019-03" db="EMBL/GenBank/DDBJ databases">
        <title>Afifella sp. nov., isolated from activated sludge.</title>
        <authorList>
            <person name="Li Q."/>
            <person name="Liu Y."/>
        </authorList>
    </citation>
    <scope>NUCLEOTIDE SEQUENCE</scope>
    <source>
        <strain evidence="4">L72</strain>
    </source>
</reference>
<dbReference type="Pfam" id="PF00583">
    <property type="entry name" value="Acetyltransf_1"/>
    <property type="match status" value="1"/>
</dbReference>
<proteinExistence type="predicted"/>
<dbReference type="OrthoDB" id="9799154at2"/>